<evidence type="ECO:0000313" key="2">
    <source>
        <dbReference type="Proteomes" id="UP000624244"/>
    </source>
</evidence>
<comment type="caution">
    <text evidence="1">The sequence shown here is derived from an EMBL/GenBank/DDBJ whole genome shotgun (WGS) entry which is preliminary data.</text>
</comment>
<dbReference type="AlphaFoldDB" id="A0A8H5ZQM4"/>
<evidence type="ECO:0000313" key="1">
    <source>
        <dbReference type="EMBL" id="KAF5852455.1"/>
    </source>
</evidence>
<sequence length="80" mass="9283">MRYAAKGNGRRERYSLPIRHPNKLPCLLFPVTVIFIDSDITSLPIYHLTPAHDHFDTVLIDIIKIYCRVERLCIESLMTA</sequence>
<accession>A0A8H5ZQM4</accession>
<gene>
    <name evidence="1" type="ORF">GGP41_007878</name>
</gene>
<name>A0A8H5ZQM4_COCSA</name>
<organism evidence="1 2">
    <name type="scientific">Cochliobolus sativus</name>
    <name type="common">Common root rot and spot blotch fungus</name>
    <name type="synonym">Bipolaris sorokiniana</name>
    <dbReference type="NCBI Taxonomy" id="45130"/>
    <lineage>
        <taxon>Eukaryota</taxon>
        <taxon>Fungi</taxon>
        <taxon>Dikarya</taxon>
        <taxon>Ascomycota</taxon>
        <taxon>Pezizomycotina</taxon>
        <taxon>Dothideomycetes</taxon>
        <taxon>Pleosporomycetidae</taxon>
        <taxon>Pleosporales</taxon>
        <taxon>Pleosporineae</taxon>
        <taxon>Pleosporaceae</taxon>
        <taxon>Bipolaris</taxon>
    </lineage>
</organism>
<proteinExistence type="predicted"/>
<protein>
    <submittedName>
        <fullName evidence="1">Uncharacterized protein</fullName>
    </submittedName>
</protein>
<reference evidence="1" key="1">
    <citation type="submission" date="2019-11" db="EMBL/GenBank/DDBJ databases">
        <title>Bipolaris sorokiniana Genome sequencing.</title>
        <authorList>
            <person name="Wang H."/>
        </authorList>
    </citation>
    <scope>NUCLEOTIDE SEQUENCE</scope>
</reference>
<dbReference type="EMBL" id="WNKQ01000003">
    <property type="protein sequence ID" value="KAF5852455.1"/>
    <property type="molecule type" value="Genomic_DNA"/>
</dbReference>
<dbReference type="Proteomes" id="UP000624244">
    <property type="component" value="Unassembled WGS sequence"/>
</dbReference>